<accession>A0A1X6MW96</accession>
<feature type="compositionally biased region" description="Polar residues" evidence="1">
    <location>
        <begin position="310"/>
        <end position="321"/>
    </location>
</feature>
<dbReference type="GeneID" id="36331058"/>
<evidence type="ECO:0000313" key="3">
    <source>
        <dbReference type="Proteomes" id="UP000194127"/>
    </source>
</evidence>
<proteinExistence type="predicted"/>
<keyword evidence="3" id="KW-1185">Reference proteome</keyword>
<sequence>GHGSVEGQGQWGEVSEWARIERMCPPPLGRDGGGSVFALHRHGVAWGPGLRSGAAGSSEQTVVARLEHVAVAAVARDWVRAVGMVVPTAGMSGVAPVGPGLGGQAVVFAAWVQQSREEGERAAAGSGVGKATAQPRVAQPQDARQAPNPGIPAAHSEFKKHVDRLICPVAINMYSPSAINLYKFLQTLPTVHKMAYKETPLPRALEHDFWPDVLEVVNHPKVAHLVGMGKVYVALEDTSPKAMTKLFNAAKDATIPGHSPDQLLAAGGLCLEAGDFLFSRDMHGPHDPMDDLTQAKDDLLGPKEDRTASPAVQQGDNTWSGGVQWERSDLTTPVTGSKHSYTLGTTHQIQCKVANPAKGAKIFLDGLTWHHKLRKCALQASIKVGIKCLEWGTSDMALNLKCNAEVHNVQPIGCDDASGIVNYVFPTVQINISSTKKLDDDALQSFQQDLGQFGSVHTDHNNSQAGLTCMINHPDLEDGDQAGVFVLMELGFFVKQDSLTLAVFSGLHWHIGSPPTSATPSPSSMAVLKGNTGSSCTAQALKN</sequence>
<reference evidence="2 3" key="1">
    <citation type="submission" date="2017-04" db="EMBL/GenBank/DDBJ databases">
        <title>Genome Sequence of the Model Brown-Rot Fungus Postia placenta SB12.</title>
        <authorList>
            <consortium name="DOE Joint Genome Institute"/>
            <person name="Gaskell J."/>
            <person name="Kersten P."/>
            <person name="Larrondo L.F."/>
            <person name="Canessa P."/>
            <person name="Martinez D."/>
            <person name="Hibbett D."/>
            <person name="Schmoll M."/>
            <person name="Kubicek C.P."/>
            <person name="Martinez A.T."/>
            <person name="Yadav J."/>
            <person name="Master E."/>
            <person name="Magnuson J.K."/>
            <person name="James T."/>
            <person name="Yaver D."/>
            <person name="Berka R."/>
            <person name="Labutti K."/>
            <person name="Lipzen A."/>
            <person name="Aerts A."/>
            <person name="Barry K."/>
            <person name="Henrissat B."/>
            <person name="Blanchette R."/>
            <person name="Grigoriev I."/>
            <person name="Cullen D."/>
        </authorList>
    </citation>
    <scope>NUCLEOTIDE SEQUENCE [LARGE SCALE GENOMIC DNA]</scope>
    <source>
        <strain evidence="2 3">MAD-698-R-SB12</strain>
    </source>
</reference>
<evidence type="ECO:0000313" key="2">
    <source>
        <dbReference type="EMBL" id="OSX60637.1"/>
    </source>
</evidence>
<feature type="non-terminal residue" evidence="2">
    <location>
        <position position="1"/>
    </location>
</feature>
<feature type="compositionally biased region" description="Basic and acidic residues" evidence="1">
    <location>
        <begin position="287"/>
        <end position="307"/>
    </location>
</feature>
<dbReference type="EMBL" id="KZ110600">
    <property type="protein sequence ID" value="OSX60637.1"/>
    <property type="molecule type" value="Genomic_DNA"/>
</dbReference>
<protein>
    <submittedName>
        <fullName evidence="2">Uncharacterized protein</fullName>
    </submittedName>
</protein>
<dbReference type="AlphaFoldDB" id="A0A1X6MW96"/>
<feature type="region of interest" description="Disordered" evidence="1">
    <location>
        <begin position="287"/>
        <end position="328"/>
    </location>
</feature>
<organism evidence="2 3">
    <name type="scientific">Postia placenta MAD-698-R-SB12</name>
    <dbReference type="NCBI Taxonomy" id="670580"/>
    <lineage>
        <taxon>Eukaryota</taxon>
        <taxon>Fungi</taxon>
        <taxon>Dikarya</taxon>
        <taxon>Basidiomycota</taxon>
        <taxon>Agaricomycotina</taxon>
        <taxon>Agaricomycetes</taxon>
        <taxon>Polyporales</taxon>
        <taxon>Adustoporiaceae</taxon>
        <taxon>Rhodonia</taxon>
    </lineage>
</organism>
<dbReference type="RefSeq" id="XP_024337431.1">
    <property type="nucleotide sequence ID" value="XM_024486109.1"/>
</dbReference>
<name>A0A1X6MW96_9APHY</name>
<dbReference type="OrthoDB" id="2728951at2759"/>
<feature type="region of interest" description="Disordered" evidence="1">
    <location>
        <begin position="119"/>
        <end position="148"/>
    </location>
</feature>
<gene>
    <name evidence="2" type="ORF">POSPLADRAFT_1147888</name>
</gene>
<dbReference type="Proteomes" id="UP000194127">
    <property type="component" value="Unassembled WGS sequence"/>
</dbReference>
<evidence type="ECO:0000256" key="1">
    <source>
        <dbReference type="SAM" id="MobiDB-lite"/>
    </source>
</evidence>